<name>A0ABM1P223_DROAR</name>
<dbReference type="PANTHER" id="PTHR15420">
    <property type="entry name" value="UBIQUINOL-CYTOCHROME C REDUCTASE COMPLEX 6.4 KD PROTEIN"/>
    <property type="match status" value="1"/>
</dbReference>
<dbReference type="GeneID" id="108612770"/>
<proteinExistence type="predicted"/>
<dbReference type="InterPro" id="IPR029027">
    <property type="entry name" value="Single_a-helix_sf"/>
</dbReference>
<accession>A0ABM1P223</accession>
<keyword evidence="1" id="KW-0472">Membrane</keyword>
<keyword evidence="1" id="KW-1133">Transmembrane helix</keyword>
<keyword evidence="2" id="KW-1185">Reference proteome</keyword>
<evidence type="ECO:0000256" key="1">
    <source>
        <dbReference type="SAM" id="Phobius"/>
    </source>
</evidence>
<reference evidence="2" key="2">
    <citation type="journal article" date="2016" name="G3 (Bethesda)">
        <title>Genome Evolution in Three Species of Cactophilic Drosophila.</title>
        <authorList>
            <person name="Sanchez-Flores A."/>
            <person name="Penazola F."/>
            <person name="Carpinteyro-Ponce J."/>
            <person name="Nazario-Yepiz N."/>
            <person name="Abreu-Goodger C."/>
            <person name="Machado C.A."/>
            <person name="Markow T.A."/>
        </authorList>
    </citation>
    <scope>NUCLEOTIDE SEQUENCE [LARGE SCALE GENOMIC DNA]</scope>
</reference>
<dbReference type="Pfam" id="PF08997">
    <property type="entry name" value="UCR_6-4kD"/>
    <property type="match status" value="1"/>
</dbReference>
<reference evidence="2" key="1">
    <citation type="journal article" date="1997" name="Nucleic Acids Res.">
        <title>tRNAscan-SE: a program for improved detection of transfer RNA genes in genomic sequence.</title>
        <authorList>
            <person name="Lowe T.M."/>
            <person name="Eddy S.R."/>
        </authorList>
    </citation>
    <scope>NUCLEOTIDE SEQUENCE [LARGE SCALE GENOMIC DNA]</scope>
</reference>
<evidence type="ECO:0000313" key="2">
    <source>
        <dbReference type="Proteomes" id="UP000694904"/>
    </source>
</evidence>
<feature type="transmembrane region" description="Helical" evidence="1">
    <location>
        <begin position="20"/>
        <end position="41"/>
    </location>
</feature>
<keyword evidence="1" id="KW-0812">Transmembrane</keyword>
<dbReference type="SUPFAM" id="SSF81518">
    <property type="entry name" value="Subunit XI (6.4 kDa protein) of cytochrome bc1 complex (Ubiquinol-cytochrome c reductase)"/>
    <property type="match status" value="1"/>
</dbReference>
<evidence type="ECO:0000313" key="3">
    <source>
        <dbReference type="RefSeq" id="XP_017861259.1"/>
    </source>
</evidence>
<dbReference type="RefSeq" id="XP_017861259.1">
    <property type="nucleotide sequence ID" value="XM_018005770.1"/>
</dbReference>
<dbReference type="Proteomes" id="UP000694904">
    <property type="component" value="Chromosome 4"/>
</dbReference>
<dbReference type="Gene3D" id="1.20.5.220">
    <property type="match status" value="1"/>
</dbReference>
<protein>
    <submittedName>
        <fullName evidence="3">Uncharacterized protein LOC108612770</fullName>
    </submittedName>
</protein>
<dbReference type="InterPro" id="IPR015089">
    <property type="entry name" value="UQCR"/>
</dbReference>
<dbReference type="PANTHER" id="PTHR15420:SF2">
    <property type="entry name" value="CYTOCHROME B-C1 COMPLEX SUBUNIT 10"/>
    <property type="match status" value="1"/>
</dbReference>
<reference evidence="3" key="3">
    <citation type="submission" date="2025-08" db="UniProtKB">
        <authorList>
            <consortium name="RefSeq"/>
        </authorList>
    </citation>
    <scope>IDENTIFICATION</scope>
    <source>
        <tissue evidence="3">Whole organism</tissue>
    </source>
</reference>
<sequence length="64" mass="7205">MSIKQLLAKLKPTKAQKTMVAVFIPSAATFGMAAGLAIIYFTDWRLITNYIPLYNTKYPKEPPK</sequence>
<organism evidence="2 3">
    <name type="scientific">Drosophila arizonae</name>
    <name type="common">Fruit fly</name>
    <dbReference type="NCBI Taxonomy" id="7263"/>
    <lineage>
        <taxon>Eukaryota</taxon>
        <taxon>Metazoa</taxon>
        <taxon>Ecdysozoa</taxon>
        <taxon>Arthropoda</taxon>
        <taxon>Hexapoda</taxon>
        <taxon>Insecta</taxon>
        <taxon>Pterygota</taxon>
        <taxon>Neoptera</taxon>
        <taxon>Endopterygota</taxon>
        <taxon>Diptera</taxon>
        <taxon>Brachycera</taxon>
        <taxon>Muscomorpha</taxon>
        <taxon>Ephydroidea</taxon>
        <taxon>Drosophilidae</taxon>
        <taxon>Drosophila</taxon>
    </lineage>
</organism>
<gene>
    <name evidence="3" type="primary">LOC108612770</name>
</gene>